<organism evidence="2 3">
    <name type="scientific">Methanosphaerula palustris (strain ATCC BAA-1556 / DSM 19958 / E1-9c)</name>
    <dbReference type="NCBI Taxonomy" id="521011"/>
    <lineage>
        <taxon>Archaea</taxon>
        <taxon>Methanobacteriati</taxon>
        <taxon>Methanobacteriota</taxon>
        <taxon>Stenosarchaea group</taxon>
        <taxon>Methanomicrobia</taxon>
        <taxon>Methanomicrobiales</taxon>
        <taxon>Methanoregulaceae</taxon>
        <taxon>Methanosphaerula</taxon>
    </lineage>
</organism>
<evidence type="ECO:0000256" key="1">
    <source>
        <dbReference type="SAM" id="MobiDB-lite"/>
    </source>
</evidence>
<accession>B8GHH4</accession>
<proteinExistence type="predicted"/>
<dbReference type="EMBL" id="CP001338">
    <property type="protein sequence ID" value="ACL16579.1"/>
    <property type="molecule type" value="Genomic_DNA"/>
</dbReference>
<dbReference type="Proteomes" id="UP000002457">
    <property type="component" value="Chromosome"/>
</dbReference>
<feature type="region of interest" description="Disordered" evidence="1">
    <location>
        <begin position="1"/>
        <end position="21"/>
    </location>
</feature>
<reference evidence="2 3" key="1">
    <citation type="journal article" date="2015" name="Genome Announc.">
        <title>Complete Genome Sequence of Methanosphaerula palustris E1-9CT, a Hydrogenotrophic Methanogen Isolated from a Minerotrophic Fen Peatland.</title>
        <authorList>
            <person name="Cadillo-Quiroz H."/>
            <person name="Browne P."/>
            <person name="Kyrpides N."/>
            <person name="Woyke T."/>
            <person name="Goodwin L."/>
            <person name="Detter C."/>
            <person name="Yavitt J.B."/>
            <person name="Zinder S.H."/>
        </authorList>
    </citation>
    <scope>NUCLEOTIDE SEQUENCE [LARGE SCALE GENOMIC DNA]</scope>
    <source>
        <strain evidence="3">ATCC BAA-1556 / DSM 19958 / E1-9c</strain>
    </source>
</reference>
<dbReference type="KEGG" id="mpl:Mpal_1244"/>
<protein>
    <submittedName>
        <fullName evidence="2">Metal-binding protein-like protein</fullName>
    </submittedName>
</protein>
<sequence>MGMMEESSGRGTTRRAGPREQENVAIFGSLRTIHNDLTSIPADIIAVREWTRFRCRFGCAAYGTHFCCPPFVPSTEETRTMIAEYHSAVLARFDTATFPSGPDGLPPSRGEILRTVQQTIADLERAAFLAGYYRAFGMGASPCALCSTCVAQEMLDAGTTPTPADAVRCRQKKVMRPSMEALGIDVFETVKNAGHSIEVLTGRDDPPIYFGLVLLD</sequence>
<gene>
    <name evidence="2" type="ordered locus">Mpal_1244</name>
</gene>
<dbReference type="STRING" id="521011.Mpal_1244"/>
<evidence type="ECO:0000313" key="3">
    <source>
        <dbReference type="Proteomes" id="UP000002457"/>
    </source>
</evidence>
<name>B8GHH4_METPE</name>
<evidence type="ECO:0000313" key="2">
    <source>
        <dbReference type="EMBL" id="ACL16579.1"/>
    </source>
</evidence>
<dbReference type="eggNOG" id="arCOG04361">
    <property type="taxonomic scope" value="Archaea"/>
</dbReference>
<dbReference type="Pfam" id="PF10050">
    <property type="entry name" value="DUF2284"/>
    <property type="match status" value="1"/>
</dbReference>
<dbReference type="InterPro" id="IPR019271">
    <property type="entry name" value="DUF2284_metal-binding"/>
</dbReference>
<keyword evidence="3" id="KW-1185">Reference proteome</keyword>
<dbReference type="AlphaFoldDB" id="B8GHH4"/>
<dbReference type="HOGENOM" id="CLU_097790_1_0_2"/>